<dbReference type="KEGG" id="vg:80518622"/>
<dbReference type="InterPro" id="IPR006094">
    <property type="entry name" value="Oxid_FAD_bind_N"/>
</dbReference>
<protein>
    <submittedName>
        <fullName evidence="4">FAD-binding oxidoreductase</fullName>
    </submittedName>
</protein>
<dbReference type="GO" id="GO:0016020">
    <property type="term" value="C:membrane"/>
    <property type="evidence" value="ECO:0007669"/>
    <property type="project" value="InterPro"/>
</dbReference>
<dbReference type="PANTHER" id="PTHR43762">
    <property type="entry name" value="L-GULONOLACTONE OXIDASE"/>
    <property type="match status" value="1"/>
</dbReference>
<evidence type="ECO:0000259" key="2">
    <source>
        <dbReference type="Pfam" id="PF01565"/>
    </source>
</evidence>
<dbReference type="SUPFAM" id="SSF56176">
    <property type="entry name" value="FAD-binding/transporter-associated domain-like"/>
    <property type="match status" value="1"/>
</dbReference>
<dbReference type="EMBL" id="KY523104">
    <property type="protein sequence ID" value="QKU35201.1"/>
    <property type="molecule type" value="Genomic_DNA"/>
</dbReference>
<dbReference type="Pfam" id="PF04030">
    <property type="entry name" value="ALO"/>
    <property type="match status" value="1"/>
</dbReference>
<reference evidence="4" key="2">
    <citation type="journal article" date="2018" name="Nat. Commun.">
        <title>Tailed giant Tupanvirus possesses the most complete translational apparatus of the known virosphere.</title>
        <authorList>
            <person name="Abrahao J."/>
            <person name="Silva L."/>
            <person name="Silva L.S."/>
            <person name="Khalil J.Y.B."/>
            <person name="Rodrigues R."/>
            <person name="Arantes T."/>
            <person name="Assis F."/>
            <person name="Boratto P."/>
            <person name="Andrade M."/>
            <person name="Kroon E.G."/>
            <person name="Ribeiro B."/>
            <person name="Bergier I."/>
            <person name="Seligmann H."/>
            <person name="Ghigo E."/>
            <person name="Colson P."/>
            <person name="Levasseur A."/>
            <person name="Kroemer G."/>
            <person name="Raoult D."/>
            <person name="La Scola B."/>
        </authorList>
    </citation>
    <scope>NUCLEOTIDE SEQUENCE [LARGE SCALE GENOMIC DNA]</scope>
    <source>
        <strain evidence="4">Soda lake</strain>
    </source>
</reference>
<evidence type="ECO:0000259" key="3">
    <source>
        <dbReference type="Pfam" id="PF04030"/>
    </source>
</evidence>
<accession>A0A6N1P2E9</accession>
<dbReference type="RefSeq" id="YP_010781858.1">
    <property type="nucleotide sequence ID" value="NC_075039.1"/>
</dbReference>
<evidence type="ECO:0000313" key="4">
    <source>
        <dbReference type="EMBL" id="QKU35201.1"/>
    </source>
</evidence>
<feature type="domain" description="FAD linked oxidase N-terminal" evidence="2">
    <location>
        <begin position="38"/>
        <end position="165"/>
    </location>
</feature>
<dbReference type="InterPro" id="IPR007173">
    <property type="entry name" value="ALO_C"/>
</dbReference>
<dbReference type="GO" id="GO:0050660">
    <property type="term" value="F:flavin adenine dinucleotide binding"/>
    <property type="evidence" value="ECO:0007669"/>
    <property type="project" value="InterPro"/>
</dbReference>
<name>A0A6N1P2E9_9VIRU</name>
<dbReference type="PANTHER" id="PTHR43762:SF1">
    <property type="entry name" value="D-ARABINONO-1,4-LACTONE OXIDASE"/>
    <property type="match status" value="1"/>
</dbReference>
<dbReference type="InterPro" id="IPR016169">
    <property type="entry name" value="FAD-bd_PCMH_sub2"/>
</dbReference>
<dbReference type="Pfam" id="PF01565">
    <property type="entry name" value="FAD_binding_4"/>
    <property type="match status" value="1"/>
</dbReference>
<dbReference type="Gene3D" id="3.30.70.2520">
    <property type="match status" value="1"/>
</dbReference>
<sequence length="439" mass="50714">MNQPINFQNNSAFYSTQGELIESLNITTINHDQIFLYGKEIELQNKIKQLINNGLPIRAHGASHSNYFDNAFYKTFNKINLSNYVIPPTINRDILTASAGDNLDNLRNFLKPYNLKLLATPESKFITLGGAVLVGAHHGSHLHKTMADYVTEMLLFDANGDVKRITDKNLFVNFGLYGIVFRISIKCFPATNIYWKRILHDNINDIVITPNTHSLVFGPYSKKILEAQMFPTDVPPNKSINRYLWEIVPSLLSTQYITKVVSNFSRFMFYVFPFMGLIVSEYFVHEPSTVRDKFDYFELAPQTNVYTQEYAVDIGVLKNVYFEMMQLIDAYRQTGTYVSYRFWVRFVPKSDVPNTLSYDNDSAVFEVTYSKDQPNAYNFALDIDKIFRKYNGKPHIGKTLISTDSLSNYDFEQLKKQILQYDPKGIFQNSFIKEVLSKH</sequence>
<dbReference type="InterPro" id="IPR036318">
    <property type="entry name" value="FAD-bd_PCMH-like_sf"/>
</dbReference>
<keyword evidence="1" id="KW-0560">Oxidoreductase</keyword>
<evidence type="ECO:0000256" key="1">
    <source>
        <dbReference type="ARBA" id="ARBA00023002"/>
    </source>
</evidence>
<dbReference type="Gene3D" id="3.30.465.10">
    <property type="match status" value="1"/>
</dbReference>
<feature type="domain" description="D-arabinono-1,4-lactone oxidase C-terminal" evidence="3">
    <location>
        <begin position="219"/>
        <end position="434"/>
    </location>
</feature>
<reference evidence="4" key="1">
    <citation type="submission" date="2017-01" db="EMBL/GenBank/DDBJ databases">
        <authorList>
            <person name="Assis F.L."/>
            <person name="Abrahao J.S."/>
            <person name="Silva L."/>
            <person name="Khalil J.B."/>
            <person name="Rodrigues R."/>
            <person name="Silva L.S."/>
            <person name="Arantes T."/>
            <person name="Boratto P."/>
            <person name="Andrade M."/>
            <person name="Kroon E.G."/>
            <person name="Ribeiro B."/>
            <person name="Bergier I."/>
            <person name="Seligmann H."/>
            <person name="Ghigo E."/>
            <person name="Colson P."/>
            <person name="Levasseur A."/>
            <person name="Raoult D."/>
            <person name="Scola B.L."/>
        </authorList>
    </citation>
    <scope>NUCLEOTIDE SEQUENCE</scope>
    <source>
        <strain evidence="4">Soda lake</strain>
    </source>
</reference>
<dbReference type="GO" id="GO:0003885">
    <property type="term" value="F:D-arabinono-1,4-lactone oxidase activity"/>
    <property type="evidence" value="ECO:0007669"/>
    <property type="project" value="InterPro"/>
</dbReference>
<organism evidence="4">
    <name type="scientific">Tupanvirus soda lake</name>
    <dbReference type="NCBI Taxonomy" id="2126985"/>
    <lineage>
        <taxon>Viruses</taxon>
        <taxon>Varidnaviria</taxon>
        <taxon>Bamfordvirae</taxon>
        <taxon>Nucleocytoviricota</taxon>
        <taxon>Megaviricetes</taxon>
        <taxon>Imitervirales</taxon>
        <taxon>Mimiviridae</taxon>
        <taxon>Megamimivirinae</taxon>
        <taxon>Tupanvirus</taxon>
        <taxon>Tupanvirus salinum</taxon>
    </lineage>
</organism>
<dbReference type="InterPro" id="IPR010031">
    <property type="entry name" value="FAD_lactone_oxidase-like"/>
</dbReference>
<dbReference type="GeneID" id="80518622"/>
<proteinExistence type="predicted"/>